<proteinExistence type="inferred from homology"/>
<accession>A0A395JQQ3</accession>
<organism evidence="5 6">
    <name type="scientific">Arenicella xantha</name>
    <dbReference type="NCBI Taxonomy" id="644221"/>
    <lineage>
        <taxon>Bacteria</taxon>
        <taxon>Pseudomonadati</taxon>
        <taxon>Pseudomonadota</taxon>
        <taxon>Gammaproteobacteria</taxon>
        <taxon>Arenicellales</taxon>
        <taxon>Arenicellaceae</taxon>
        <taxon>Arenicella</taxon>
    </lineage>
</organism>
<reference evidence="5 6" key="1">
    <citation type="submission" date="2018-06" db="EMBL/GenBank/DDBJ databases">
        <title>Genomic Encyclopedia of Type Strains, Phase IV (KMG-IV): sequencing the most valuable type-strain genomes for metagenomic binning, comparative biology and taxonomic classification.</title>
        <authorList>
            <person name="Goeker M."/>
        </authorList>
    </citation>
    <scope>NUCLEOTIDE SEQUENCE [LARGE SCALE GENOMIC DNA]</scope>
    <source>
        <strain evidence="5 6">DSM 24032</strain>
    </source>
</reference>
<dbReference type="GO" id="GO:0006637">
    <property type="term" value="P:acyl-CoA metabolic process"/>
    <property type="evidence" value="ECO:0007669"/>
    <property type="project" value="InterPro"/>
</dbReference>
<dbReference type="EMBL" id="QNRT01000001">
    <property type="protein sequence ID" value="RBP53693.1"/>
    <property type="molecule type" value="Genomic_DNA"/>
</dbReference>
<evidence type="ECO:0000256" key="1">
    <source>
        <dbReference type="ARBA" id="ARBA00006538"/>
    </source>
</evidence>
<dbReference type="CDD" id="cd03444">
    <property type="entry name" value="Thioesterase_II_repeat1"/>
    <property type="match status" value="1"/>
</dbReference>
<evidence type="ECO:0000313" key="6">
    <source>
        <dbReference type="Proteomes" id="UP000253083"/>
    </source>
</evidence>
<evidence type="ECO:0000313" key="5">
    <source>
        <dbReference type="EMBL" id="RBP53693.1"/>
    </source>
</evidence>
<dbReference type="GO" id="GO:0047617">
    <property type="term" value="F:fatty acyl-CoA hydrolase activity"/>
    <property type="evidence" value="ECO:0007669"/>
    <property type="project" value="InterPro"/>
</dbReference>
<dbReference type="InterPro" id="IPR003703">
    <property type="entry name" value="Acyl_CoA_thio"/>
</dbReference>
<evidence type="ECO:0000259" key="4">
    <source>
        <dbReference type="Pfam" id="PF20789"/>
    </source>
</evidence>
<dbReference type="PANTHER" id="PTHR11066">
    <property type="entry name" value="ACYL-COA THIOESTERASE"/>
    <property type="match status" value="1"/>
</dbReference>
<dbReference type="AlphaFoldDB" id="A0A395JQQ3"/>
<sequence length="290" mass="32922">MHGLSLAIELSMSSDQSSDTSLLHFLNCEALDLNLFRGQSRDFKTGQVYGGQVLGQAIKAAYQTTDGTRGIHSAHAYFLLRGDVDAPIIYEVDRSLDGGSFSSRRVVAIQHGRQIFHLSASFQKHEEGLEYSEKWQPPFELLQQALDKGITEETNFQSEYLDVWYVPHEQATRRDSTQYWFKTKEALPDDLATHHTVLAYISDMGPLEATVEPHSLNAPKLEDRHKKVMLATIDHAIWFHRPFRADDWLFYECRAQSTGNGRGLAYGRIYTKDGTLVASTSQEGLLRIRR</sequence>
<evidence type="ECO:0000256" key="2">
    <source>
        <dbReference type="ARBA" id="ARBA00022801"/>
    </source>
</evidence>
<dbReference type="SUPFAM" id="SSF54637">
    <property type="entry name" value="Thioesterase/thiol ester dehydrase-isomerase"/>
    <property type="match status" value="2"/>
</dbReference>
<dbReference type="Pfam" id="PF13622">
    <property type="entry name" value="4HBT_3"/>
    <property type="match status" value="1"/>
</dbReference>
<comment type="similarity">
    <text evidence="1">Belongs to the C/M/P thioester hydrolase family.</text>
</comment>
<dbReference type="CDD" id="cd03445">
    <property type="entry name" value="Thioesterase_II_repeat2"/>
    <property type="match status" value="1"/>
</dbReference>
<feature type="domain" description="Acyl-CoA thioesterase-like N-terminal HotDog" evidence="3">
    <location>
        <begin position="45"/>
        <end position="123"/>
    </location>
</feature>
<feature type="domain" description="Acyl-CoA thioesterase-like C-terminal" evidence="4">
    <location>
        <begin position="156"/>
        <end position="285"/>
    </location>
</feature>
<comment type="caution">
    <text evidence="5">The sequence shown here is derived from an EMBL/GenBank/DDBJ whole genome shotgun (WGS) entry which is preliminary data.</text>
</comment>
<dbReference type="InterPro" id="IPR049450">
    <property type="entry name" value="ACOT8-like_C"/>
</dbReference>
<dbReference type="InParanoid" id="A0A395JQQ3"/>
<dbReference type="Proteomes" id="UP000253083">
    <property type="component" value="Unassembled WGS sequence"/>
</dbReference>
<dbReference type="InterPro" id="IPR029069">
    <property type="entry name" value="HotDog_dom_sf"/>
</dbReference>
<dbReference type="FunCoup" id="A0A395JQQ3">
    <property type="interactions" value="334"/>
</dbReference>
<gene>
    <name evidence="5" type="ORF">DFR28_1011081</name>
</gene>
<name>A0A395JQQ3_9GAMM</name>
<evidence type="ECO:0000259" key="3">
    <source>
        <dbReference type="Pfam" id="PF13622"/>
    </source>
</evidence>
<dbReference type="InterPro" id="IPR042171">
    <property type="entry name" value="Acyl-CoA_hotdog"/>
</dbReference>
<dbReference type="InterPro" id="IPR049449">
    <property type="entry name" value="TesB_ACOT8-like_N"/>
</dbReference>
<keyword evidence="2" id="KW-0378">Hydrolase</keyword>
<dbReference type="Pfam" id="PF20789">
    <property type="entry name" value="4HBT_3C"/>
    <property type="match status" value="1"/>
</dbReference>
<dbReference type="GO" id="GO:0009062">
    <property type="term" value="P:fatty acid catabolic process"/>
    <property type="evidence" value="ECO:0007669"/>
    <property type="project" value="TreeGrafter"/>
</dbReference>
<protein>
    <submittedName>
        <fullName evidence="5">Acyl-CoA thioesterase-2</fullName>
    </submittedName>
</protein>
<keyword evidence="6" id="KW-1185">Reference proteome</keyword>
<dbReference type="Gene3D" id="2.40.160.210">
    <property type="entry name" value="Acyl-CoA thioesterase, double hotdog domain"/>
    <property type="match status" value="1"/>
</dbReference>
<dbReference type="PANTHER" id="PTHR11066:SF34">
    <property type="entry name" value="ACYL-COENZYME A THIOESTERASE 8"/>
    <property type="match status" value="1"/>
</dbReference>